<dbReference type="Proteomes" id="UP000464787">
    <property type="component" value="Chromosome"/>
</dbReference>
<sequence length="420" mass="44670">MKTIFQRARVAGSTVQFTPAANCLRHSCSLPTGEAGTGTDPPSAGDGREPSRESDFSPPPVEERASRPLHGTAGFPALSRRPSQVLVLAASGSQSSTLGAQALANAAGKFEVRLVTRRPAAFVRNATVRCGDLHMDIAQHPRATVADHTDGLDPDDLLVLDATAVPGLDSTIALTPPGSRVLYTQNGVPTHEAQTRQRGLEVHRGASMITSSRRPPQGGVTVAPGGRLLVDQNSSIVDILAEVLRNRGFFELVAVPDIRATQFEKIALNCALNVVATLSGRTLGELLQLTHQDARAENLIGGLAAEVCAIAVAQGIRIKPTDQVIGDIQRAMACFPQHPTSMRMAFEAGHASEIDVLNGAISRLGRECGIATPLNDLVTEKLRMYHDVREADGVGDGFHQRHRPLVALVLEELLLAARRA</sequence>
<feature type="compositionally biased region" description="Basic and acidic residues" evidence="1">
    <location>
        <begin position="46"/>
        <end position="66"/>
    </location>
</feature>
<dbReference type="InterPro" id="IPR008927">
    <property type="entry name" value="6-PGluconate_DH-like_C_sf"/>
</dbReference>
<dbReference type="InterPro" id="IPR051402">
    <property type="entry name" value="KPR-Related"/>
</dbReference>
<protein>
    <recommendedName>
        <fullName evidence="2">Ketopantoate reductase C-terminal domain-containing protein</fullName>
    </recommendedName>
</protein>
<dbReference type="EMBL" id="CP047650">
    <property type="protein sequence ID" value="QHI98427.1"/>
    <property type="molecule type" value="Genomic_DNA"/>
</dbReference>
<proteinExistence type="predicted"/>
<dbReference type="AlphaFoldDB" id="A0A857J436"/>
<evidence type="ECO:0000259" key="2">
    <source>
        <dbReference type="Pfam" id="PF08546"/>
    </source>
</evidence>
<dbReference type="InterPro" id="IPR013328">
    <property type="entry name" value="6PGD_dom2"/>
</dbReference>
<organism evidence="3 4">
    <name type="scientific">Xylophilus rhododendri</name>
    <dbReference type="NCBI Taxonomy" id="2697032"/>
    <lineage>
        <taxon>Bacteria</taxon>
        <taxon>Pseudomonadati</taxon>
        <taxon>Pseudomonadota</taxon>
        <taxon>Betaproteobacteria</taxon>
        <taxon>Burkholderiales</taxon>
        <taxon>Xylophilus</taxon>
    </lineage>
</organism>
<name>A0A857J436_9BURK</name>
<dbReference type="InterPro" id="IPR013752">
    <property type="entry name" value="KPA_reductase"/>
</dbReference>
<dbReference type="PANTHER" id="PTHR21708">
    <property type="entry name" value="PROBABLE 2-DEHYDROPANTOATE 2-REDUCTASE"/>
    <property type="match status" value="1"/>
</dbReference>
<dbReference type="Gene3D" id="1.10.1040.10">
    <property type="entry name" value="N-(1-d-carboxylethyl)-l-norvaline Dehydrogenase, domain 2"/>
    <property type="match status" value="1"/>
</dbReference>
<evidence type="ECO:0000313" key="3">
    <source>
        <dbReference type="EMBL" id="QHI98427.1"/>
    </source>
</evidence>
<feature type="region of interest" description="Disordered" evidence="1">
    <location>
        <begin position="32"/>
        <end position="77"/>
    </location>
</feature>
<evidence type="ECO:0000256" key="1">
    <source>
        <dbReference type="SAM" id="MobiDB-lite"/>
    </source>
</evidence>
<dbReference type="SUPFAM" id="SSF48179">
    <property type="entry name" value="6-phosphogluconate dehydrogenase C-terminal domain-like"/>
    <property type="match status" value="1"/>
</dbReference>
<keyword evidence="4" id="KW-1185">Reference proteome</keyword>
<feature type="domain" description="Ketopantoate reductase C-terminal" evidence="2">
    <location>
        <begin position="257"/>
        <end position="385"/>
    </location>
</feature>
<dbReference type="KEGG" id="xyk:GT347_10730"/>
<dbReference type="RefSeq" id="WP_160551944.1">
    <property type="nucleotide sequence ID" value="NZ_CP047650.1"/>
</dbReference>
<dbReference type="GO" id="GO:0005737">
    <property type="term" value="C:cytoplasm"/>
    <property type="evidence" value="ECO:0007669"/>
    <property type="project" value="TreeGrafter"/>
</dbReference>
<dbReference type="PANTHER" id="PTHR21708:SF26">
    <property type="entry name" value="2-DEHYDROPANTOATE 2-REDUCTASE"/>
    <property type="match status" value="1"/>
</dbReference>
<evidence type="ECO:0000313" key="4">
    <source>
        <dbReference type="Proteomes" id="UP000464787"/>
    </source>
</evidence>
<gene>
    <name evidence="3" type="ORF">GT347_10730</name>
</gene>
<reference evidence="3 4" key="1">
    <citation type="submission" date="2020-01" db="EMBL/GenBank/DDBJ databases">
        <title>Genome sequencing of strain KACC 21265.</title>
        <authorList>
            <person name="Heo J."/>
            <person name="Kim S.-J."/>
            <person name="Kim J.-S."/>
            <person name="Hong S.-B."/>
            <person name="Kwon S.-W."/>
        </authorList>
    </citation>
    <scope>NUCLEOTIDE SEQUENCE [LARGE SCALE GENOMIC DNA]</scope>
    <source>
        <strain evidence="3 4">KACC 21265</strain>
    </source>
</reference>
<accession>A0A857J436</accession>
<dbReference type="Pfam" id="PF08546">
    <property type="entry name" value="ApbA_C"/>
    <property type="match status" value="1"/>
</dbReference>